<reference evidence="2 3" key="1">
    <citation type="submission" date="2019-03" db="EMBL/GenBank/DDBJ databases">
        <title>Draft genome of Massilia hortus sp. nov., a novel bacterial species of the Oxalobacteraceae family.</title>
        <authorList>
            <person name="Peta V."/>
            <person name="Raths R."/>
            <person name="Bucking H."/>
        </authorList>
    </citation>
    <scope>NUCLEOTIDE SEQUENCE [LARGE SCALE GENOMIC DNA]</scope>
    <source>
        <strain evidence="2 3">ONC3</strain>
    </source>
</reference>
<proteinExistence type="predicted"/>
<dbReference type="RefSeq" id="WP_135188050.1">
    <property type="nucleotide sequence ID" value="NZ_SPUM01000009.1"/>
</dbReference>
<gene>
    <name evidence="2" type="ORF">E4O92_01880</name>
</gene>
<keyword evidence="3" id="KW-1185">Reference proteome</keyword>
<sequence length="256" mass="27903">MNKLPALTGWAWLKQGAGLFRKQPGALMTLLFANILFSIAISAVPILGPLVAMVLIPVFSVAFMRACLMIDNGKRVTPAVLLSGFHKPVFGQLAKIGLIYVGVAVIMALVAGMLIDAETLTQVAKQPANSKEVQALAPDVFAVLSGIFLLELAMLITLSFAAPLVFWQQMKPGKATFYSFFAVVKSARVFVVLLLAWFAILFGTWFIAVMLLGQASIVRIVIMWMFFLLMLVLQCALYVGYRQIFGKPDDPEACPA</sequence>
<evidence type="ECO:0008006" key="4">
    <source>
        <dbReference type="Google" id="ProtNLM"/>
    </source>
</evidence>
<dbReference type="OrthoDB" id="5298483at2"/>
<feature type="transmembrane region" description="Helical" evidence="1">
    <location>
        <begin position="140"/>
        <end position="166"/>
    </location>
</feature>
<name>A0A4Y9TA83_9BURK</name>
<dbReference type="EMBL" id="SPUM01000009">
    <property type="protein sequence ID" value="TFW35565.1"/>
    <property type="molecule type" value="Genomic_DNA"/>
</dbReference>
<accession>A0A4Y9TA83</accession>
<dbReference type="Proteomes" id="UP000297258">
    <property type="component" value="Unassembled WGS sequence"/>
</dbReference>
<evidence type="ECO:0000256" key="1">
    <source>
        <dbReference type="SAM" id="Phobius"/>
    </source>
</evidence>
<dbReference type="InterPro" id="IPR047798">
    <property type="entry name" value="BPSS1780-like"/>
</dbReference>
<evidence type="ECO:0000313" key="2">
    <source>
        <dbReference type="EMBL" id="TFW35565.1"/>
    </source>
</evidence>
<evidence type="ECO:0000313" key="3">
    <source>
        <dbReference type="Proteomes" id="UP000297258"/>
    </source>
</evidence>
<protein>
    <recommendedName>
        <fullName evidence="4">Transmembrane protein</fullName>
    </recommendedName>
</protein>
<comment type="caution">
    <text evidence="2">The sequence shown here is derived from an EMBL/GenBank/DDBJ whole genome shotgun (WGS) entry which is preliminary data.</text>
</comment>
<keyword evidence="1" id="KW-0472">Membrane</keyword>
<feature type="transmembrane region" description="Helical" evidence="1">
    <location>
        <begin position="217"/>
        <end position="239"/>
    </location>
</feature>
<dbReference type="NCBIfam" id="NF041043">
    <property type="entry name" value="BPSS1780_fam"/>
    <property type="match status" value="1"/>
</dbReference>
<keyword evidence="1" id="KW-0812">Transmembrane</keyword>
<feature type="transmembrane region" description="Helical" evidence="1">
    <location>
        <begin position="187"/>
        <end position="211"/>
    </location>
</feature>
<organism evidence="2 3">
    <name type="scientific">Massilia horti</name>
    <dbReference type="NCBI Taxonomy" id="2562153"/>
    <lineage>
        <taxon>Bacteria</taxon>
        <taxon>Pseudomonadati</taxon>
        <taxon>Pseudomonadota</taxon>
        <taxon>Betaproteobacteria</taxon>
        <taxon>Burkholderiales</taxon>
        <taxon>Oxalobacteraceae</taxon>
        <taxon>Telluria group</taxon>
        <taxon>Massilia</taxon>
    </lineage>
</organism>
<feature type="transmembrane region" description="Helical" evidence="1">
    <location>
        <begin position="89"/>
        <end position="115"/>
    </location>
</feature>
<dbReference type="AlphaFoldDB" id="A0A4Y9TA83"/>
<keyword evidence="1" id="KW-1133">Transmembrane helix</keyword>